<dbReference type="PROSITE" id="PS51257">
    <property type="entry name" value="PROKAR_LIPOPROTEIN"/>
    <property type="match status" value="1"/>
</dbReference>
<organism evidence="2 3">
    <name type="scientific">Candidatus Nitrosacidococcus tergens</name>
    <dbReference type="NCBI Taxonomy" id="553981"/>
    <lineage>
        <taxon>Bacteria</taxon>
        <taxon>Pseudomonadati</taxon>
        <taxon>Pseudomonadota</taxon>
        <taxon>Gammaproteobacteria</taxon>
        <taxon>Chromatiales</taxon>
        <taxon>Chromatiaceae</taxon>
        <taxon>Candidatus Nitrosacidococcus</taxon>
    </lineage>
</organism>
<dbReference type="KEGG" id="ntg:NSCAC_0151"/>
<keyword evidence="3" id="KW-1185">Reference proteome</keyword>
<gene>
    <name evidence="2" type="ORF">NSCAC_0151</name>
</gene>
<evidence type="ECO:0000313" key="3">
    <source>
        <dbReference type="Proteomes" id="UP000516072"/>
    </source>
</evidence>
<protein>
    <recommendedName>
        <fullName evidence="4">Lipoprotein SmpA/OmlA domain-containing protein</fullName>
    </recommendedName>
</protein>
<dbReference type="RefSeq" id="WP_197744548.1">
    <property type="nucleotide sequence ID" value="NZ_LR778175.1"/>
</dbReference>
<sequence length="133" mass="15289">MKKFIFTFIIVSSVSLLAGCPQIDSYKYMAFGMEDELPPRTEEAARAQFKDSNLIYHETTESDVRKLLGTPDKIEEEEEHTVYQYTKDVPVEGHWSNDQGTTYVVKYEFDTEGKLVDKEYATRPMGISDPPHP</sequence>
<evidence type="ECO:0000313" key="2">
    <source>
        <dbReference type="EMBL" id="CAB1274403.1"/>
    </source>
</evidence>
<evidence type="ECO:0008006" key="4">
    <source>
        <dbReference type="Google" id="ProtNLM"/>
    </source>
</evidence>
<name>A0A7G1Q7J6_9GAMM</name>
<keyword evidence="1" id="KW-0732">Signal</keyword>
<dbReference type="AlphaFoldDB" id="A0A7G1Q7J6"/>
<dbReference type="EMBL" id="LR778175">
    <property type="protein sequence ID" value="CAB1274403.1"/>
    <property type="molecule type" value="Genomic_DNA"/>
</dbReference>
<accession>A0A7G1Q7J6</accession>
<dbReference type="Proteomes" id="UP000516072">
    <property type="component" value="Chromosome"/>
</dbReference>
<evidence type="ECO:0000256" key="1">
    <source>
        <dbReference type="SAM" id="SignalP"/>
    </source>
</evidence>
<feature type="chain" id="PRO_5028932560" description="Lipoprotein SmpA/OmlA domain-containing protein" evidence="1">
    <location>
        <begin position="19"/>
        <end position="133"/>
    </location>
</feature>
<reference evidence="2 3" key="1">
    <citation type="submission" date="2020-03" db="EMBL/GenBank/DDBJ databases">
        <authorList>
            <person name="Picone N."/>
        </authorList>
    </citation>
    <scope>NUCLEOTIDE SEQUENCE [LARGE SCALE GENOMIC DNA]</scope>
    <source>
        <strain evidence="2">NSCAC1</strain>
    </source>
</reference>
<proteinExistence type="predicted"/>
<feature type="signal peptide" evidence="1">
    <location>
        <begin position="1"/>
        <end position="18"/>
    </location>
</feature>